<evidence type="ECO:0008006" key="4">
    <source>
        <dbReference type="Google" id="ProtNLM"/>
    </source>
</evidence>
<dbReference type="PANTHER" id="PTHR22602:SF0">
    <property type="entry name" value="TRANSFERASE CAF17, MITOCHONDRIAL-RELATED"/>
    <property type="match status" value="1"/>
</dbReference>
<reference evidence="2 3" key="1">
    <citation type="journal article" date="2013" name="PLoS ONE">
        <title>Bacterial endosymbiosis in a chordate host: long-term co-evolution and conservation of secondary metabolism.</title>
        <authorList>
            <person name="Kwan J.C."/>
            <person name="Schmidt E.W."/>
        </authorList>
    </citation>
    <scope>NUCLEOTIDE SEQUENCE [LARGE SCALE GENOMIC DNA]</scope>
    <source>
        <strain evidence="3">L6</strain>
    </source>
</reference>
<dbReference type="Gene3D" id="3.30.1360.120">
    <property type="entry name" value="Probable tRNA modification gtpase trme, domain 1"/>
    <property type="match status" value="1"/>
</dbReference>
<dbReference type="InterPro" id="IPR017703">
    <property type="entry name" value="YgfZ/GCV_T_CS"/>
</dbReference>
<gene>
    <name evidence="2" type="ORF">P857_669</name>
</gene>
<accession>W2UZ91</accession>
<sequence length="254" mass="28956">MRRKQGIIGLRGGGVYSFLSSVFSNDLCLLNTQDIIYSMILNHKGRFVVDVFIIMYEGEYAIIYYEDSFQVLKERLLRLRLNSDVSFFPIDLPVFYTLSDNVLADVVFKDPRADLGYICIGYHTNSESLDIYEDYKGLLIDNKIVDSDILLSEKSFPLDYNLYCAFSQSKGCYIGQEVIMRILVKDIRRYRIVSIKGISDSVSMSEGMSLNHLGLDGECIYLANTSALLKIRNDYIQSHHNTLMIGGVKCEYSA</sequence>
<organism evidence="2 3">
    <name type="scientific">Candidatus Xenolissoclinum pacificiensis L6</name>
    <dbReference type="NCBI Taxonomy" id="1401685"/>
    <lineage>
        <taxon>Bacteria</taxon>
        <taxon>Pseudomonadati</taxon>
        <taxon>Pseudomonadota</taxon>
        <taxon>Alphaproteobacteria</taxon>
        <taxon>Rickettsiales</taxon>
        <taxon>Anaplasmataceae</taxon>
        <taxon>Candidatus Xenolissoclinum</taxon>
    </lineage>
</organism>
<protein>
    <recommendedName>
        <fullName evidence="4">Aminomethyltransferase folate-binding domain-containing protein</fullName>
    </recommendedName>
</protein>
<dbReference type="InterPro" id="IPR045179">
    <property type="entry name" value="YgfZ/GcvT"/>
</dbReference>
<dbReference type="EMBL" id="AXCJ01000008">
    <property type="protein sequence ID" value="ETO91180.1"/>
    <property type="molecule type" value="Genomic_DNA"/>
</dbReference>
<dbReference type="AlphaFoldDB" id="W2UZ91"/>
<dbReference type="STRING" id="1401685.P857_669"/>
<dbReference type="PANTHER" id="PTHR22602">
    <property type="entry name" value="TRANSFERASE CAF17, MITOCHONDRIAL-RELATED"/>
    <property type="match status" value="1"/>
</dbReference>
<dbReference type="Proteomes" id="UP000018951">
    <property type="component" value="Unassembled WGS sequence"/>
</dbReference>
<keyword evidence="3" id="KW-1185">Reference proteome</keyword>
<dbReference type="InterPro" id="IPR027266">
    <property type="entry name" value="TrmE/GcvT-like"/>
</dbReference>
<dbReference type="NCBIfam" id="TIGR03317">
    <property type="entry name" value="ygfZ_signature"/>
    <property type="match status" value="1"/>
</dbReference>
<dbReference type="Gene3D" id="2.40.30.160">
    <property type="match status" value="1"/>
</dbReference>
<evidence type="ECO:0000313" key="2">
    <source>
        <dbReference type="EMBL" id="ETO91180.1"/>
    </source>
</evidence>
<keyword evidence="1" id="KW-0809">Transit peptide</keyword>
<dbReference type="SUPFAM" id="SSF103025">
    <property type="entry name" value="Folate-binding domain"/>
    <property type="match status" value="1"/>
</dbReference>
<evidence type="ECO:0000313" key="3">
    <source>
        <dbReference type="Proteomes" id="UP000018951"/>
    </source>
</evidence>
<proteinExistence type="predicted"/>
<evidence type="ECO:0000256" key="1">
    <source>
        <dbReference type="ARBA" id="ARBA00022946"/>
    </source>
</evidence>
<name>W2UZ91_9RICK</name>
<dbReference type="GO" id="GO:0016226">
    <property type="term" value="P:iron-sulfur cluster assembly"/>
    <property type="evidence" value="ECO:0007669"/>
    <property type="project" value="TreeGrafter"/>
</dbReference>
<comment type="caution">
    <text evidence="2">The sequence shown here is derived from an EMBL/GenBank/DDBJ whole genome shotgun (WGS) entry which is preliminary data.</text>
</comment>